<feature type="compositionally biased region" description="Low complexity" evidence="1">
    <location>
        <begin position="43"/>
        <end position="52"/>
    </location>
</feature>
<dbReference type="RefSeq" id="WP_378069606.1">
    <property type="nucleotide sequence ID" value="NZ_JBHSBL010000019.1"/>
</dbReference>
<comment type="caution">
    <text evidence="2">The sequence shown here is derived from an EMBL/GenBank/DDBJ whole genome shotgun (WGS) entry which is preliminary data.</text>
</comment>
<organism evidence="2 3">
    <name type="scientific">Actinoplanes subglobosus</name>
    <dbReference type="NCBI Taxonomy" id="1547892"/>
    <lineage>
        <taxon>Bacteria</taxon>
        <taxon>Bacillati</taxon>
        <taxon>Actinomycetota</taxon>
        <taxon>Actinomycetes</taxon>
        <taxon>Micromonosporales</taxon>
        <taxon>Micromonosporaceae</taxon>
        <taxon>Actinoplanes</taxon>
    </lineage>
</organism>
<keyword evidence="3" id="KW-1185">Reference proteome</keyword>
<evidence type="ECO:0000313" key="2">
    <source>
        <dbReference type="EMBL" id="MFC4068717.1"/>
    </source>
</evidence>
<evidence type="ECO:0000313" key="3">
    <source>
        <dbReference type="Proteomes" id="UP001595867"/>
    </source>
</evidence>
<feature type="compositionally biased region" description="Pro residues" evidence="1">
    <location>
        <begin position="53"/>
        <end position="65"/>
    </location>
</feature>
<gene>
    <name evidence="2" type="ORF">ACFO0C_27625</name>
</gene>
<dbReference type="EMBL" id="JBHSBL010000019">
    <property type="protein sequence ID" value="MFC4068717.1"/>
    <property type="molecule type" value="Genomic_DNA"/>
</dbReference>
<accession>A0ABV8IWS5</accession>
<reference evidence="3" key="1">
    <citation type="journal article" date="2019" name="Int. J. Syst. Evol. Microbiol.">
        <title>The Global Catalogue of Microorganisms (GCM) 10K type strain sequencing project: providing services to taxonomists for standard genome sequencing and annotation.</title>
        <authorList>
            <consortium name="The Broad Institute Genomics Platform"/>
            <consortium name="The Broad Institute Genome Sequencing Center for Infectious Disease"/>
            <person name="Wu L."/>
            <person name="Ma J."/>
        </authorList>
    </citation>
    <scope>NUCLEOTIDE SEQUENCE [LARGE SCALE GENOMIC DNA]</scope>
    <source>
        <strain evidence="3">TBRC 5832</strain>
    </source>
</reference>
<dbReference type="Proteomes" id="UP001595867">
    <property type="component" value="Unassembled WGS sequence"/>
</dbReference>
<name>A0ABV8IWS5_9ACTN</name>
<sequence length="186" mass="20362">MTGKIGWKEPAIVLAAITLGVAVVAFGRDLLGFEFSPEPEPSPTAALALSSPPTSPSQSPSPSPSSEPNVSRQETGVLLPYSYALDLDTTATNWDVENASVYKNGDIYYATTARMIQTRADIAIVSGDPSYRACEDSMDRRDRAISRDDVVVGLTFCVRTSEQKWAWLKLTKFDRGKSMTYDITVW</sequence>
<evidence type="ECO:0000256" key="1">
    <source>
        <dbReference type="SAM" id="MobiDB-lite"/>
    </source>
</evidence>
<proteinExistence type="predicted"/>
<protein>
    <submittedName>
        <fullName evidence="2">Uncharacterized protein</fullName>
    </submittedName>
</protein>
<feature type="region of interest" description="Disordered" evidence="1">
    <location>
        <begin position="40"/>
        <end position="72"/>
    </location>
</feature>